<evidence type="ECO:0000313" key="2">
    <source>
        <dbReference type="EMBL" id="KAG2428741.1"/>
    </source>
</evidence>
<evidence type="ECO:0000313" key="3">
    <source>
        <dbReference type="Proteomes" id="UP000650467"/>
    </source>
</evidence>
<sequence length="504" mass="51469">MEATDLAAAANQVQVLRWIRSQNCPWGGLKRGPQLSVGATVTPATVQWILQAGCPLQPVRLLQDAAAGGNGTLVAWLLRDGGPAVTFIDEGLVAAARGGHVAILDSLLVRRQQLLQQQQTLGLPQQYRPPQPHGGGRMDEGGSDGVVGGGGASSFTHVGELVAAAAEGCGLELLKRLHATFVSQPGDVCAVWREKAAAAAAGSTTLDWAAKLEWLLSLGYPVSSSSLAAFRAASSPDALSRLTWLRAHGCDTHADPAVAVEAACAGRLDALRWWLRPPPPPPTRPGSAACSAAASTAGRGMPCCGAQQPLAPAAVAGPTLLPRRLGQAHLLQLAERGCGPEVWELVLGGGDGRDGLGHTAVTEELLIAAVGGGNVRSVTWLLDFAAATAASAAAARSPAGAAAPDGTLLTAALFAAAAGSASTELLAELRARGCPWGPGAYLRAAEAGAAACLEWLAAHGCPRAPDSLEPGQVAARAADLGTLQALGVRGRRRRPRGLLQRLQL</sequence>
<proteinExistence type="predicted"/>
<dbReference type="PANTHER" id="PTHR12393">
    <property type="entry name" value="SPHINGOMYELIN PHOSPHODIESTERASE RELATED"/>
    <property type="match status" value="1"/>
</dbReference>
<evidence type="ECO:0008006" key="4">
    <source>
        <dbReference type="Google" id="ProtNLM"/>
    </source>
</evidence>
<dbReference type="GO" id="GO:0016020">
    <property type="term" value="C:membrane"/>
    <property type="evidence" value="ECO:0007669"/>
    <property type="project" value="TreeGrafter"/>
</dbReference>
<evidence type="ECO:0000256" key="1">
    <source>
        <dbReference type="SAM" id="MobiDB-lite"/>
    </source>
</evidence>
<protein>
    <recommendedName>
        <fullName evidence="4">Ankyrin repeat domain-containing protein</fullName>
    </recommendedName>
</protein>
<accession>A0A835VXJ3</accession>
<comment type="caution">
    <text evidence="2">The sequence shown here is derived from an EMBL/GenBank/DDBJ whole genome shotgun (WGS) entry which is preliminary data.</text>
</comment>
<dbReference type="GO" id="GO:0071944">
    <property type="term" value="C:cell periphery"/>
    <property type="evidence" value="ECO:0007669"/>
    <property type="project" value="TreeGrafter"/>
</dbReference>
<gene>
    <name evidence="2" type="ORF">HXX76_011444</name>
</gene>
<dbReference type="EMBL" id="JAEHOC010000033">
    <property type="protein sequence ID" value="KAG2428741.1"/>
    <property type="molecule type" value="Genomic_DNA"/>
</dbReference>
<dbReference type="OrthoDB" id="63514at2759"/>
<dbReference type="GO" id="GO:0046513">
    <property type="term" value="P:ceramide biosynthetic process"/>
    <property type="evidence" value="ECO:0007669"/>
    <property type="project" value="TreeGrafter"/>
</dbReference>
<keyword evidence="3" id="KW-1185">Reference proteome</keyword>
<dbReference type="PANTHER" id="PTHR12393:SF6">
    <property type="entry name" value="SPHINGOMYELIN PHOSPHODIESTERASE 2"/>
    <property type="match status" value="1"/>
</dbReference>
<name>A0A835VXJ3_CHLIN</name>
<dbReference type="AlphaFoldDB" id="A0A835VXJ3"/>
<dbReference type="Proteomes" id="UP000650467">
    <property type="component" value="Unassembled WGS sequence"/>
</dbReference>
<organism evidence="2 3">
    <name type="scientific">Chlamydomonas incerta</name>
    <dbReference type="NCBI Taxonomy" id="51695"/>
    <lineage>
        <taxon>Eukaryota</taxon>
        <taxon>Viridiplantae</taxon>
        <taxon>Chlorophyta</taxon>
        <taxon>core chlorophytes</taxon>
        <taxon>Chlorophyceae</taxon>
        <taxon>CS clade</taxon>
        <taxon>Chlamydomonadales</taxon>
        <taxon>Chlamydomonadaceae</taxon>
        <taxon>Chlamydomonas</taxon>
    </lineage>
</organism>
<feature type="region of interest" description="Disordered" evidence="1">
    <location>
        <begin position="124"/>
        <end position="146"/>
    </location>
</feature>
<dbReference type="GO" id="GO:0005783">
    <property type="term" value="C:endoplasmic reticulum"/>
    <property type="evidence" value="ECO:0007669"/>
    <property type="project" value="TreeGrafter"/>
</dbReference>
<dbReference type="GO" id="GO:0030149">
    <property type="term" value="P:sphingolipid catabolic process"/>
    <property type="evidence" value="ECO:0007669"/>
    <property type="project" value="TreeGrafter"/>
</dbReference>
<dbReference type="GO" id="GO:0004620">
    <property type="term" value="F:phospholipase activity"/>
    <property type="evidence" value="ECO:0007669"/>
    <property type="project" value="TreeGrafter"/>
</dbReference>
<reference evidence="2" key="1">
    <citation type="journal article" date="2020" name="bioRxiv">
        <title>Comparative genomics of Chlamydomonas.</title>
        <authorList>
            <person name="Craig R.J."/>
            <person name="Hasan A.R."/>
            <person name="Ness R.W."/>
            <person name="Keightley P.D."/>
        </authorList>
    </citation>
    <scope>NUCLEOTIDE SEQUENCE</scope>
    <source>
        <strain evidence="2">SAG 7.73</strain>
    </source>
</reference>